<name>A0ABR2Z8N6_9AGAR</name>
<proteinExistence type="predicted"/>
<comment type="caution">
    <text evidence="1">The sequence shown here is derived from an EMBL/GenBank/DDBJ whole genome shotgun (WGS) entry which is preliminary data.</text>
</comment>
<dbReference type="Proteomes" id="UP001437256">
    <property type="component" value="Unassembled WGS sequence"/>
</dbReference>
<evidence type="ECO:0000313" key="2">
    <source>
        <dbReference type="Proteomes" id="UP001437256"/>
    </source>
</evidence>
<accession>A0ABR2Z8N6</accession>
<gene>
    <name evidence="1" type="ORF">AAF712_015384</name>
</gene>
<sequence length="155" mass="17108">MDGSAPVGSGSRDVKINSDLKNVLKMHQKALIEQLTEFTRKQGLIGPSEEFFCPEPHQDSAEIIVAWILSVYVHLTYTCGPSPDIVKLLMSYRCGSINLDGSIKPSSEERRMYTHAQKMRAAATFGLGQVCGLRNCAWERSEVTGRMTGNLSVSQ</sequence>
<dbReference type="EMBL" id="JBBXMP010000399">
    <property type="protein sequence ID" value="KAL0057956.1"/>
    <property type="molecule type" value="Genomic_DNA"/>
</dbReference>
<evidence type="ECO:0000313" key="1">
    <source>
        <dbReference type="EMBL" id="KAL0057956.1"/>
    </source>
</evidence>
<reference evidence="1 2" key="1">
    <citation type="submission" date="2024-05" db="EMBL/GenBank/DDBJ databases">
        <title>A draft genome resource for the thread blight pathogen Marasmius tenuissimus strain MS-2.</title>
        <authorList>
            <person name="Yulfo-Soto G.E."/>
            <person name="Baruah I.K."/>
            <person name="Amoako-Attah I."/>
            <person name="Bukari Y."/>
            <person name="Meinhardt L.W."/>
            <person name="Bailey B.A."/>
            <person name="Cohen S.P."/>
        </authorList>
    </citation>
    <scope>NUCLEOTIDE SEQUENCE [LARGE SCALE GENOMIC DNA]</scope>
    <source>
        <strain evidence="1 2">MS-2</strain>
    </source>
</reference>
<keyword evidence="2" id="KW-1185">Reference proteome</keyword>
<protein>
    <submittedName>
        <fullName evidence="1">Uncharacterized protein</fullName>
    </submittedName>
</protein>
<organism evidence="1 2">
    <name type="scientific">Marasmius tenuissimus</name>
    <dbReference type="NCBI Taxonomy" id="585030"/>
    <lineage>
        <taxon>Eukaryota</taxon>
        <taxon>Fungi</taxon>
        <taxon>Dikarya</taxon>
        <taxon>Basidiomycota</taxon>
        <taxon>Agaricomycotina</taxon>
        <taxon>Agaricomycetes</taxon>
        <taxon>Agaricomycetidae</taxon>
        <taxon>Agaricales</taxon>
        <taxon>Marasmiineae</taxon>
        <taxon>Marasmiaceae</taxon>
        <taxon>Marasmius</taxon>
    </lineage>
</organism>